<evidence type="ECO:0000259" key="4">
    <source>
        <dbReference type="Pfam" id="PF00198"/>
    </source>
</evidence>
<dbReference type="RefSeq" id="WP_378258294.1">
    <property type="nucleotide sequence ID" value="NZ_JBHSIT010000006.1"/>
</dbReference>
<dbReference type="PANTHER" id="PTHR43178">
    <property type="entry name" value="DIHYDROLIPOAMIDE ACETYLTRANSFERASE COMPONENT OF PYRUVATE DEHYDROGENASE COMPLEX"/>
    <property type="match status" value="1"/>
</dbReference>
<dbReference type="EMBL" id="JBHSIT010000006">
    <property type="protein sequence ID" value="MFC4910190.1"/>
    <property type="molecule type" value="Genomic_DNA"/>
</dbReference>
<evidence type="ECO:0000313" key="5">
    <source>
        <dbReference type="EMBL" id="MFC4910190.1"/>
    </source>
</evidence>
<dbReference type="InterPro" id="IPR001078">
    <property type="entry name" value="2-oxoacid_DH_actylTfrase"/>
</dbReference>
<gene>
    <name evidence="5" type="ORF">ACFPCY_22940</name>
</gene>
<evidence type="ECO:0000256" key="3">
    <source>
        <dbReference type="ARBA" id="ARBA00023315"/>
    </source>
</evidence>
<sequence length="99" mass="10878">MLNPRFDTERDEIVEYDHIHLGLAVQGRCGLVVPAVLNARALTTDDLDAAVRDVTGRAREGRSIREELAAGTFTLNNYGGFVRLVADAIESPSSLLRRI</sequence>
<keyword evidence="2" id="KW-0808">Transferase</keyword>
<evidence type="ECO:0000256" key="1">
    <source>
        <dbReference type="ARBA" id="ARBA00001938"/>
    </source>
</evidence>
<comment type="cofactor">
    <cofactor evidence="1">
        <name>(R)-lipoate</name>
        <dbReference type="ChEBI" id="CHEBI:83088"/>
    </cofactor>
</comment>
<reference evidence="6" key="1">
    <citation type="journal article" date="2019" name="Int. J. Syst. Evol. Microbiol.">
        <title>The Global Catalogue of Microorganisms (GCM) 10K type strain sequencing project: providing services to taxonomists for standard genome sequencing and annotation.</title>
        <authorList>
            <consortium name="The Broad Institute Genomics Platform"/>
            <consortium name="The Broad Institute Genome Sequencing Center for Infectious Disease"/>
            <person name="Wu L."/>
            <person name="Ma J."/>
        </authorList>
    </citation>
    <scope>NUCLEOTIDE SEQUENCE [LARGE SCALE GENOMIC DNA]</scope>
    <source>
        <strain evidence="6">KLKA75</strain>
    </source>
</reference>
<dbReference type="Proteomes" id="UP001595872">
    <property type="component" value="Unassembled WGS sequence"/>
</dbReference>
<keyword evidence="6" id="KW-1185">Reference proteome</keyword>
<dbReference type="Pfam" id="PF00198">
    <property type="entry name" value="2-oxoacid_dh"/>
    <property type="match status" value="1"/>
</dbReference>
<feature type="domain" description="2-oxoacid dehydrogenase acyltransferase catalytic" evidence="4">
    <location>
        <begin position="2"/>
        <end position="82"/>
    </location>
</feature>
<proteinExistence type="predicted"/>
<dbReference type="PANTHER" id="PTHR43178:SF5">
    <property type="entry name" value="LIPOAMIDE ACYLTRANSFERASE COMPONENT OF BRANCHED-CHAIN ALPHA-KETO ACID DEHYDROGENASE COMPLEX, MITOCHONDRIAL"/>
    <property type="match status" value="1"/>
</dbReference>
<dbReference type="Gene3D" id="3.30.559.10">
    <property type="entry name" value="Chloramphenicol acetyltransferase-like domain"/>
    <property type="match status" value="1"/>
</dbReference>
<protein>
    <submittedName>
        <fullName evidence="5">2-oxo acid dehydrogenase subunit E2</fullName>
    </submittedName>
</protein>
<name>A0ABV9U191_9ACTN</name>
<dbReference type="InterPro" id="IPR023213">
    <property type="entry name" value="CAT-like_dom_sf"/>
</dbReference>
<accession>A0ABV9U191</accession>
<dbReference type="InterPro" id="IPR050743">
    <property type="entry name" value="2-oxoacid_DH_E2_comp"/>
</dbReference>
<evidence type="ECO:0000256" key="2">
    <source>
        <dbReference type="ARBA" id="ARBA00022679"/>
    </source>
</evidence>
<organism evidence="5 6">
    <name type="scientific">Actinomadura gamaensis</name>
    <dbReference type="NCBI Taxonomy" id="1763541"/>
    <lineage>
        <taxon>Bacteria</taxon>
        <taxon>Bacillati</taxon>
        <taxon>Actinomycetota</taxon>
        <taxon>Actinomycetes</taxon>
        <taxon>Streptosporangiales</taxon>
        <taxon>Thermomonosporaceae</taxon>
        <taxon>Actinomadura</taxon>
    </lineage>
</organism>
<dbReference type="SUPFAM" id="SSF52777">
    <property type="entry name" value="CoA-dependent acyltransferases"/>
    <property type="match status" value="1"/>
</dbReference>
<comment type="caution">
    <text evidence="5">The sequence shown here is derived from an EMBL/GenBank/DDBJ whole genome shotgun (WGS) entry which is preliminary data.</text>
</comment>
<keyword evidence="3" id="KW-0012">Acyltransferase</keyword>
<evidence type="ECO:0000313" key="6">
    <source>
        <dbReference type="Proteomes" id="UP001595872"/>
    </source>
</evidence>